<evidence type="ECO:0000313" key="2">
    <source>
        <dbReference type="EMBL" id="AHG00773.1"/>
    </source>
</evidence>
<proteinExistence type="predicted"/>
<name>W0JUR2_9EURY</name>
<dbReference type="Proteomes" id="UP000019024">
    <property type="component" value="Chromosome"/>
</dbReference>
<dbReference type="HOGENOM" id="CLU_3322833_0_0_2"/>
<dbReference type="AlphaFoldDB" id="W0JUR2"/>
<keyword evidence="3" id="KW-1185">Reference proteome</keyword>
<feature type="compositionally biased region" description="Basic residues" evidence="1">
    <location>
        <begin position="27"/>
        <end position="38"/>
    </location>
</feature>
<evidence type="ECO:0000256" key="1">
    <source>
        <dbReference type="SAM" id="MobiDB-lite"/>
    </source>
</evidence>
<evidence type="ECO:0000313" key="3">
    <source>
        <dbReference type="Proteomes" id="UP000019024"/>
    </source>
</evidence>
<sequence length="38" mass="4419">MIGDGRRFREPQRARHGRGDRIEQTSRRRGAISRGRAV</sequence>
<dbReference type="KEGG" id="hlr:HALLA_06950"/>
<dbReference type="STRING" id="797299.HALLA_06950"/>
<organism evidence="2 3">
    <name type="scientific">Halostagnicola larsenii XH-48</name>
    <dbReference type="NCBI Taxonomy" id="797299"/>
    <lineage>
        <taxon>Archaea</taxon>
        <taxon>Methanobacteriati</taxon>
        <taxon>Methanobacteriota</taxon>
        <taxon>Stenosarchaea group</taxon>
        <taxon>Halobacteria</taxon>
        <taxon>Halobacteriales</taxon>
        <taxon>Natrialbaceae</taxon>
        <taxon>Halostagnicola</taxon>
    </lineage>
</organism>
<protein>
    <submittedName>
        <fullName evidence="2">Uncharacterized protein</fullName>
    </submittedName>
</protein>
<accession>W0JUR2</accession>
<feature type="compositionally biased region" description="Basic and acidic residues" evidence="1">
    <location>
        <begin position="1"/>
        <end position="26"/>
    </location>
</feature>
<feature type="region of interest" description="Disordered" evidence="1">
    <location>
        <begin position="1"/>
        <end position="38"/>
    </location>
</feature>
<dbReference type="EMBL" id="CP007055">
    <property type="protein sequence ID" value="AHG00773.1"/>
    <property type="molecule type" value="Genomic_DNA"/>
</dbReference>
<gene>
    <name evidence="2" type="ORF">HALLA_06950</name>
</gene>
<reference evidence="2 3" key="1">
    <citation type="submission" date="2014-01" db="EMBL/GenBank/DDBJ databases">
        <authorList>
            <consortium name="DOE Joint Genome Institute"/>
            <person name="Anderson I."/>
            <person name="Huntemann M."/>
            <person name="Han J."/>
            <person name="Chen A."/>
            <person name="Kyrpides N."/>
            <person name="Mavromatis K."/>
            <person name="Markowitz V."/>
            <person name="Palaniappan K."/>
            <person name="Ivanova N."/>
            <person name="Schaumberg A."/>
            <person name="Pati A."/>
            <person name="Liolios K."/>
            <person name="Nordberg H.P."/>
            <person name="Cantor M.N."/>
            <person name="Hua S.X."/>
            <person name="Woyke T."/>
        </authorList>
    </citation>
    <scope>NUCLEOTIDE SEQUENCE [LARGE SCALE GENOMIC DNA]</scope>
    <source>
        <strain evidence="2 3">XH-48</strain>
    </source>
</reference>